<dbReference type="InterPro" id="IPR043836">
    <property type="entry name" value="DHp"/>
</dbReference>
<dbReference type="Pfam" id="PF19191">
    <property type="entry name" value="HEF_HK"/>
    <property type="match status" value="1"/>
</dbReference>
<dbReference type="Proteomes" id="UP000468864">
    <property type="component" value="Unassembled WGS sequence"/>
</dbReference>
<comment type="caution">
    <text evidence="2">The sequence shown here is derived from an EMBL/GenBank/DDBJ whole genome shotgun (WGS) entry which is preliminary data.</text>
</comment>
<dbReference type="Gene3D" id="3.30.565.10">
    <property type="entry name" value="Histidine kinase-like ATPase, C-terminal domain"/>
    <property type="match status" value="2"/>
</dbReference>
<feature type="domain" description="Histidine kinase" evidence="1">
    <location>
        <begin position="876"/>
        <end position="989"/>
    </location>
</feature>
<evidence type="ECO:0000313" key="2">
    <source>
        <dbReference type="EMBL" id="NEH92461.1"/>
    </source>
</evidence>
<protein>
    <submittedName>
        <fullName evidence="2">Histidine kinase</fullName>
    </submittedName>
</protein>
<dbReference type="InterPro" id="IPR036890">
    <property type="entry name" value="HATPase_C_sf"/>
</dbReference>
<dbReference type="EMBL" id="WUEP01000010">
    <property type="protein sequence ID" value="NEH92461.1"/>
    <property type="molecule type" value="Genomic_DNA"/>
</dbReference>
<evidence type="ECO:0000313" key="3">
    <source>
        <dbReference type="Proteomes" id="UP000468864"/>
    </source>
</evidence>
<proteinExistence type="predicted"/>
<dbReference type="PROSITE" id="PS50109">
    <property type="entry name" value="HIS_KIN"/>
    <property type="match status" value="1"/>
</dbReference>
<dbReference type="Pfam" id="PF02518">
    <property type="entry name" value="HATPase_c"/>
    <property type="match status" value="1"/>
</dbReference>
<dbReference type="InterPro" id="IPR005467">
    <property type="entry name" value="His_kinase_dom"/>
</dbReference>
<sequence>MIKSVSFQTKARTVDHLGREQIADTPTAISELWKNAFDAYARYAELNIYDGEPAIAAIVDDGHGMNRDEFISRWLVVGTESKAASDRTPVSDRNGLRQRTRQGQKGIGRLSCAKLGPILCFVSKREGSRFVAALVDWRLFENPFLNLSDIRLPVTDFERKEQLFLELPGLVAELHENVRGGAEIERKQRIIDAWAAFDELHAEEVELRTSKRSRPPSEEIASSIESLAFEERHLEQWKVWTGEAMHGTALLIADVSHDLRVQLEDKIADTSDERTQRRFFETLSSFVDPFVDPSIPEVNTLDPQFSNAVRAWKGKEQRLVLGTEKQFNLTTVQPMEHQLAGLVDETGTFKGRIKAFGEWVPGECIIAPPKNLRIPDRADSKTGPFDLYIAAMEFDLKNTTHTKEEFRYFQDLSELYAGFMVYRDGLRVLPFGRTDNDFFEIEYRRSKNAGREFWNHRQMFGRLAISRLRNPNLTDKAGREGLLDNTAAKTLRELVSNILMQSARQYFGSASNFRKELLPEIQGSNRQQRANEARNKLRAKQRKEFRTKLKSLSSELPEFAREVASLSTALDIRDEAEIEQAQSQVEELKNRALHFRLPGVPKDLGSSEDQYLKFRETSQALQIEINSISQRVDEAIERVNPLRPRELLEKQLARNAAQLHHRLRGWRKTIGDLQREEFERVRLLFDQRNKYFHTEATPLIHRLETGELSFLEVSKLMENLKDRIDAENAELFVPYIGALESLKESVDLEHLATFGMEELSDLRTELERLNSLAQLGIAVEIVGHELQSYDEIIGAGLRNLPEDVRHGKAAKDIEFGYEGLTDQLRFLSPLRLAGQKIQRWITGEEIYSYISAFFRITMANNDVKFEATAAFKTMRVFDQQSRLYPVFINLINNSIYWLSVSSIADRKILLDVYKSEVAISDNGPGVDPADVQSLFTLFFTKKVRGGRGVGLYLSRSNLAAGGHRIRYETNSDGLPLPGANFLIEFRGAEFGEN</sequence>
<dbReference type="GO" id="GO:0016301">
    <property type="term" value="F:kinase activity"/>
    <property type="evidence" value="ECO:0007669"/>
    <property type="project" value="UniProtKB-KW"/>
</dbReference>
<dbReference type="SMART" id="SM00387">
    <property type="entry name" value="HATPase_c"/>
    <property type="match status" value="1"/>
</dbReference>
<reference evidence="2 3" key="1">
    <citation type="submission" date="2019-12" db="EMBL/GenBank/DDBJ databases">
        <title>Rhizobium genotypes associated with high levels of biological nitrogen fixation by grain legumes in a temperate-maritime cropping system.</title>
        <authorList>
            <person name="Maluk M."/>
            <person name="Francesc Ferrando Molina F."/>
            <person name="Lopez Del Egido L."/>
            <person name="Lafos M."/>
            <person name="Langarica-Fuentes A."/>
            <person name="Gebre Yohannes G."/>
            <person name="Young M.W."/>
            <person name="Martin P."/>
            <person name="Gantlett R."/>
            <person name="Kenicer G."/>
            <person name="Hawes C."/>
            <person name="Begg G.S."/>
            <person name="Quilliam R.S."/>
            <person name="Squire G.R."/>
            <person name="Poole P.S."/>
            <person name="Young P.W."/>
            <person name="Iannetta P.M."/>
            <person name="James E.K."/>
        </authorList>
    </citation>
    <scope>NUCLEOTIDE SEQUENCE [LARGE SCALE GENOMIC DNA]</scope>
    <source>
        <strain evidence="2 3">JHI2449</strain>
    </source>
</reference>
<name>A0A6N9ZGU1_9HYPH</name>
<keyword evidence="2" id="KW-0418">Kinase</keyword>
<gene>
    <name evidence="2" type="ORF">GR206_15690</name>
</gene>
<dbReference type="Pfam" id="PF13589">
    <property type="entry name" value="HATPase_c_3"/>
    <property type="match status" value="1"/>
</dbReference>
<accession>A0A6N9ZGU1</accession>
<dbReference type="SUPFAM" id="SSF55874">
    <property type="entry name" value="ATPase domain of HSP90 chaperone/DNA topoisomerase II/histidine kinase"/>
    <property type="match status" value="2"/>
</dbReference>
<organism evidence="2 3">
    <name type="scientific">Rhizobium laguerreae</name>
    <dbReference type="NCBI Taxonomy" id="1076926"/>
    <lineage>
        <taxon>Bacteria</taxon>
        <taxon>Pseudomonadati</taxon>
        <taxon>Pseudomonadota</taxon>
        <taxon>Alphaproteobacteria</taxon>
        <taxon>Hyphomicrobiales</taxon>
        <taxon>Rhizobiaceae</taxon>
        <taxon>Rhizobium/Agrobacterium group</taxon>
        <taxon>Rhizobium</taxon>
    </lineage>
</organism>
<dbReference type="AlphaFoldDB" id="A0A6N9ZGU1"/>
<evidence type="ECO:0000259" key="1">
    <source>
        <dbReference type="PROSITE" id="PS50109"/>
    </source>
</evidence>
<keyword evidence="2" id="KW-0808">Transferase</keyword>
<dbReference type="RefSeq" id="WP_163879070.1">
    <property type="nucleotide sequence ID" value="NZ_WUEP01000010.1"/>
</dbReference>
<dbReference type="InterPro" id="IPR003594">
    <property type="entry name" value="HATPase_dom"/>
</dbReference>